<dbReference type="EMBL" id="BDGG01000001">
    <property type="protein sequence ID" value="GAU88045.1"/>
    <property type="molecule type" value="Genomic_DNA"/>
</dbReference>
<organism evidence="1 2">
    <name type="scientific">Ramazzottius varieornatus</name>
    <name type="common">Water bear</name>
    <name type="synonym">Tardigrade</name>
    <dbReference type="NCBI Taxonomy" id="947166"/>
    <lineage>
        <taxon>Eukaryota</taxon>
        <taxon>Metazoa</taxon>
        <taxon>Ecdysozoa</taxon>
        <taxon>Tardigrada</taxon>
        <taxon>Eutardigrada</taxon>
        <taxon>Parachela</taxon>
        <taxon>Hypsibioidea</taxon>
        <taxon>Ramazzottiidae</taxon>
        <taxon>Ramazzottius</taxon>
    </lineage>
</organism>
<protein>
    <submittedName>
        <fullName evidence="1">Uncharacterized protein</fullName>
    </submittedName>
</protein>
<sequence length="102" mass="11399">MDELSERKPPRSLSKKAEVFHRLQACTYSVAEIGSSPMLAMKMNNNGCRPLQQFSISVYTVRPSPKSKTSLTVPRCIASCKVNHHCLLHSVPLTPTRCAMRL</sequence>
<dbReference type="Proteomes" id="UP000186922">
    <property type="component" value="Unassembled WGS sequence"/>
</dbReference>
<proteinExistence type="predicted"/>
<evidence type="ECO:0000313" key="2">
    <source>
        <dbReference type="Proteomes" id="UP000186922"/>
    </source>
</evidence>
<keyword evidence="2" id="KW-1185">Reference proteome</keyword>
<accession>A0A1D1UI33</accession>
<reference evidence="1 2" key="1">
    <citation type="journal article" date="2016" name="Nat. Commun.">
        <title>Extremotolerant tardigrade genome and improved radiotolerance of human cultured cells by tardigrade-unique protein.</title>
        <authorList>
            <person name="Hashimoto T."/>
            <person name="Horikawa D.D."/>
            <person name="Saito Y."/>
            <person name="Kuwahara H."/>
            <person name="Kozuka-Hata H."/>
            <person name="Shin-I T."/>
            <person name="Minakuchi Y."/>
            <person name="Ohishi K."/>
            <person name="Motoyama A."/>
            <person name="Aizu T."/>
            <person name="Enomoto A."/>
            <person name="Kondo K."/>
            <person name="Tanaka S."/>
            <person name="Hara Y."/>
            <person name="Koshikawa S."/>
            <person name="Sagara H."/>
            <person name="Miura T."/>
            <person name="Yokobori S."/>
            <person name="Miyagawa K."/>
            <person name="Suzuki Y."/>
            <person name="Kubo T."/>
            <person name="Oyama M."/>
            <person name="Kohara Y."/>
            <person name="Fujiyama A."/>
            <person name="Arakawa K."/>
            <person name="Katayama T."/>
            <person name="Toyoda A."/>
            <person name="Kunieda T."/>
        </authorList>
    </citation>
    <scope>NUCLEOTIDE SEQUENCE [LARGE SCALE GENOMIC DNA]</scope>
    <source>
        <strain evidence="1 2">YOKOZUNA-1</strain>
    </source>
</reference>
<dbReference type="AlphaFoldDB" id="A0A1D1UI33"/>
<evidence type="ECO:0000313" key="1">
    <source>
        <dbReference type="EMBL" id="GAU88045.1"/>
    </source>
</evidence>
<gene>
    <name evidence="1" type="primary">RvY_00815-1</name>
    <name evidence="1" type="synonym">RvY_00815.1</name>
    <name evidence="1" type="ORF">RvY_00815</name>
</gene>
<name>A0A1D1UI33_RAMVA</name>
<comment type="caution">
    <text evidence="1">The sequence shown here is derived from an EMBL/GenBank/DDBJ whole genome shotgun (WGS) entry which is preliminary data.</text>
</comment>